<proteinExistence type="predicted"/>
<evidence type="ECO:0000313" key="2">
    <source>
        <dbReference type="EMBL" id="KAJ8872707.1"/>
    </source>
</evidence>
<keyword evidence="3" id="KW-1185">Reference proteome</keyword>
<gene>
    <name evidence="2" type="ORF">PR048_026320</name>
</gene>
<sequence length="749" mass="86150">MEQSRNVRGWCKREIPEKTRRPAASSGTTPDPAGSRTRFALVRGECSTRCIPEYFANSSCEEGHFKHLLFSPAVIGQQLLVHAPFNCEPCRRKRNSDRTAESHHARSNTEEIIKTHPPPPTREDSTSGLNTRPRYAPNIKIMRPNFGGAGHPPNWFATHRKRLLRKRAGQTANLVTREERDDLQKDAAACTAAMISLLGLVQRRVVNCCKGARGLRRLVRESSEVTNDVESDQRGVKSADCEHRRSEGRNVGIHDVYDLNATRYNVLKFCGMTTREEQDGQRRRLLHFRDTLVAQDSEATLHDARFRKSLRKVRHRGRYTGWCGTRRGSPHLVRPDSVPGLVTGHVFIFRGRFHAGFRTWPIASQFQSVRRSPAFIVQYRGVLSRAPFRWREGETARHFWRHAYQSRNITFYRGALKYRRCGLGQVAPPWFETRTAIGSRIDKENCCTIRVQSWAGDRDEVHFEPSKLVVRNLDPRSTAIVDKFTAYSSEDARGRSSSPGNWSCSRGNNDVIGVLWFVRRHVDPCACVRYIDIFPTSLTEKRSRPRHAPRRAQAFARPDQWDRFTYTRPLCRRVMTPANDVLRADQGEARWVWCNTGMEGWGETGYSRENPPTSNIVQSDPHVRKSGLDPTWNRTRFLTEREACSLTIAAPRPLTIRRYLLTRKRRNEEWLWKILLSVLNSSSPLFIQRISLHCRCTADYTRWSLSPLVSLIVPHTSHQWLPSTPKLSTQWHVTDLYSSVVLSQKVLSR</sequence>
<dbReference type="Proteomes" id="UP001159363">
    <property type="component" value="Chromosome 10"/>
</dbReference>
<organism evidence="2 3">
    <name type="scientific">Dryococelus australis</name>
    <dbReference type="NCBI Taxonomy" id="614101"/>
    <lineage>
        <taxon>Eukaryota</taxon>
        <taxon>Metazoa</taxon>
        <taxon>Ecdysozoa</taxon>
        <taxon>Arthropoda</taxon>
        <taxon>Hexapoda</taxon>
        <taxon>Insecta</taxon>
        <taxon>Pterygota</taxon>
        <taxon>Neoptera</taxon>
        <taxon>Polyneoptera</taxon>
        <taxon>Phasmatodea</taxon>
        <taxon>Verophasmatodea</taxon>
        <taxon>Anareolatae</taxon>
        <taxon>Phasmatidae</taxon>
        <taxon>Eurycanthinae</taxon>
        <taxon>Dryococelus</taxon>
    </lineage>
</organism>
<feature type="compositionally biased region" description="Basic and acidic residues" evidence="1">
    <location>
        <begin position="96"/>
        <end position="114"/>
    </location>
</feature>
<protein>
    <submittedName>
        <fullName evidence="2">Uncharacterized protein</fullName>
    </submittedName>
</protein>
<name>A0ABQ9GL31_9NEOP</name>
<accession>A0ABQ9GL31</accession>
<feature type="compositionally biased region" description="Basic and acidic residues" evidence="1">
    <location>
        <begin position="11"/>
        <end position="20"/>
    </location>
</feature>
<dbReference type="EMBL" id="JARBHB010000011">
    <property type="protein sequence ID" value="KAJ8872707.1"/>
    <property type="molecule type" value="Genomic_DNA"/>
</dbReference>
<feature type="region of interest" description="Disordered" evidence="1">
    <location>
        <begin position="92"/>
        <end position="132"/>
    </location>
</feature>
<feature type="region of interest" description="Disordered" evidence="1">
    <location>
        <begin position="1"/>
        <end position="36"/>
    </location>
</feature>
<evidence type="ECO:0000313" key="3">
    <source>
        <dbReference type="Proteomes" id="UP001159363"/>
    </source>
</evidence>
<comment type="caution">
    <text evidence="2">The sequence shown here is derived from an EMBL/GenBank/DDBJ whole genome shotgun (WGS) entry which is preliminary data.</text>
</comment>
<evidence type="ECO:0000256" key="1">
    <source>
        <dbReference type="SAM" id="MobiDB-lite"/>
    </source>
</evidence>
<reference evidence="2 3" key="1">
    <citation type="submission" date="2023-02" db="EMBL/GenBank/DDBJ databases">
        <title>LHISI_Scaffold_Assembly.</title>
        <authorList>
            <person name="Stuart O.P."/>
            <person name="Cleave R."/>
            <person name="Magrath M.J.L."/>
            <person name="Mikheyev A.S."/>
        </authorList>
    </citation>
    <scope>NUCLEOTIDE SEQUENCE [LARGE SCALE GENOMIC DNA]</scope>
    <source>
        <strain evidence="2">Daus_M_001</strain>
        <tissue evidence="2">Leg muscle</tissue>
    </source>
</reference>